<feature type="transmembrane region" description="Helical" evidence="6">
    <location>
        <begin position="35"/>
        <end position="59"/>
    </location>
</feature>
<dbReference type="RefSeq" id="WP_305401696.1">
    <property type="nucleotide sequence ID" value="NZ_JAUYVT010000030.1"/>
</dbReference>
<dbReference type="EMBL" id="JAUYVT010000030">
    <property type="protein sequence ID" value="MDP2566965.1"/>
    <property type="molecule type" value="Genomic_DNA"/>
</dbReference>
<sequence>MKLILKLIAGIVAGILVGFYVPLTGVELLFTVKELIGQIISFTIPLIILFFIASGIAGLPKGSGHLLGKTVGFAYSSTVIAGTLAFLLVSAVIPFLSGGITFEAEVATEIGSFIDIEIPPLMGVMTALATAFIFGIGMSQLELDTLKKVSDQGRDVIDALLSKVIIPALPFYIAGVFAEMTVAGTVVDTLQTFGVVLIAALVMHWLWLSVLYIATGILLKRNPLELVKNMLPAYFTALGTMSSAATIPVSLQSSKANNVKEDVANFTVPLCATIHLSGSTITIVTCAMAVMFLSPGMEVPSLIGMLPFIFMLGVVMIAAPGAPGGAVMSALGLLTSMLGFNEGAVALMIALYLAQDSFGTACNVTGDGIIALWVDRFSEKSAS</sequence>
<feature type="transmembrane region" description="Helical" evidence="6">
    <location>
        <begin position="302"/>
        <end position="322"/>
    </location>
</feature>
<evidence type="ECO:0000256" key="5">
    <source>
        <dbReference type="ARBA" id="ARBA00023136"/>
    </source>
</evidence>
<proteinExistence type="predicted"/>
<feature type="transmembrane region" description="Helical" evidence="6">
    <location>
        <begin position="263"/>
        <end position="290"/>
    </location>
</feature>
<feature type="transmembrane region" description="Helical" evidence="6">
    <location>
        <begin position="328"/>
        <end position="353"/>
    </location>
</feature>
<feature type="transmembrane region" description="Helical" evidence="6">
    <location>
        <begin position="231"/>
        <end position="251"/>
    </location>
</feature>
<dbReference type="Proteomes" id="UP001177212">
    <property type="component" value="Unassembled WGS sequence"/>
</dbReference>
<feature type="transmembrane region" description="Helical" evidence="6">
    <location>
        <begin position="164"/>
        <end position="187"/>
    </location>
</feature>
<comment type="subcellular location">
    <subcellularLocation>
        <location evidence="1">Membrane</location>
        <topology evidence="1">Multi-pass membrane protein</topology>
    </subcellularLocation>
</comment>
<dbReference type="PANTHER" id="PTHR42865:SF8">
    <property type="entry name" value="SERINE_THREONINE TRANSPORTER SSTT"/>
    <property type="match status" value="1"/>
</dbReference>
<keyword evidence="8" id="KW-1185">Reference proteome</keyword>
<feature type="transmembrane region" description="Helical" evidence="6">
    <location>
        <begin position="193"/>
        <end position="219"/>
    </location>
</feature>
<keyword evidence="5 6" id="KW-0472">Membrane</keyword>
<evidence type="ECO:0000256" key="4">
    <source>
        <dbReference type="ARBA" id="ARBA00022989"/>
    </source>
</evidence>
<evidence type="ECO:0000313" key="8">
    <source>
        <dbReference type="Proteomes" id="UP001177212"/>
    </source>
</evidence>
<feature type="transmembrane region" description="Helical" evidence="6">
    <location>
        <begin position="7"/>
        <end position="23"/>
    </location>
</feature>
<dbReference type="PRINTS" id="PR00173">
    <property type="entry name" value="EDTRNSPORT"/>
</dbReference>
<feature type="transmembrane region" description="Helical" evidence="6">
    <location>
        <begin position="121"/>
        <end position="143"/>
    </location>
</feature>
<evidence type="ECO:0000313" key="7">
    <source>
        <dbReference type="EMBL" id="MDP2566965.1"/>
    </source>
</evidence>
<dbReference type="PANTHER" id="PTHR42865">
    <property type="entry name" value="PROTON/GLUTAMATE-ASPARTATE SYMPORTER"/>
    <property type="match status" value="1"/>
</dbReference>
<comment type="caution">
    <text evidence="7">The sequence shown here is derived from an EMBL/GenBank/DDBJ whole genome shotgun (WGS) entry which is preliminary data.</text>
</comment>
<keyword evidence="2" id="KW-0813">Transport</keyword>
<accession>A0ABT9FJJ6</accession>
<dbReference type="InterPro" id="IPR001991">
    <property type="entry name" value="Na-dicarboxylate_symporter"/>
</dbReference>
<dbReference type="InterPro" id="IPR036458">
    <property type="entry name" value="Na:dicarbo_symporter_sf"/>
</dbReference>
<dbReference type="Gene3D" id="1.10.3860.10">
    <property type="entry name" value="Sodium:dicarboxylate symporter"/>
    <property type="match status" value="1"/>
</dbReference>
<evidence type="ECO:0000256" key="3">
    <source>
        <dbReference type="ARBA" id="ARBA00022692"/>
    </source>
</evidence>
<protein>
    <submittedName>
        <fullName evidence="7">Dicarboxylate/amino acid:cation symporter</fullName>
    </submittedName>
</protein>
<keyword evidence="4 6" id="KW-1133">Transmembrane helix</keyword>
<feature type="transmembrane region" description="Helical" evidence="6">
    <location>
        <begin position="71"/>
        <end position="96"/>
    </location>
</feature>
<evidence type="ECO:0000256" key="6">
    <source>
        <dbReference type="SAM" id="Phobius"/>
    </source>
</evidence>
<gene>
    <name evidence="7" type="ORF">Q8W34_20210</name>
</gene>
<evidence type="ECO:0000256" key="1">
    <source>
        <dbReference type="ARBA" id="ARBA00004141"/>
    </source>
</evidence>
<evidence type="ECO:0000256" key="2">
    <source>
        <dbReference type="ARBA" id="ARBA00022448"/>
    </source>
</evidence>
<organism evidence="7 8">
    <name type="scientific">Pseudoalteromonas marina</name>
    <dbReference type="NCBI Taxonomy" id="267375"/>
    <lineage>
        <taxon>Bacteria</taxon>
        <taxon>Pseudomonadati</taxon>
        <taxon>Pseudomonadota</taxon>
        <taxon>Gammaproteobacteria</taxon>
        <taxon>Alteromonadales</taxon>
        <taxon>Pseudoalteromonadaceae</taxon>
        <taxon>Pseudoalteromonas</taxon>
    </lineage>
</organism>
<name>A0ABT9FJJ6_9GAMM</name>
<dbReference type="SUPFAM" id="SSF118215">
    <property type="entry name" value="Proton glutamate symport protein"/>
    <property type="match status" value="1"/>
</dbReference>
<keyword evidence="3 6" id="KW-0812">Transmembrane</keyword>
<reference evidence="7" key="1">
    <citation type="submission" date="2023-07" db="EMBL/GenBank/DDBJ databases">
        <title>Genome content predicts the carbon catabolic preferences of heterotrophic bacteria.</title>
        <authorList>
            <person name="Gralka M."/>
        </authorList>
    </citation>
    <scope>NUCLEOTIDE SEQUENCE</scope>
    <source>
        <strain evidence="7">4G09</strain>
    </source>
</reference>
<dbReference type="Pfam" id="PF00375">
    <property type="entry name" value="SDF"/>
    <property type="match status" value="1"/>
</dbReference>